<sequence>MTLEDIHQKLNILAHSGMEDNHYSNNPSYKVHNAIRSHSVKKERRRLTKEFSVQLSLFD</sequence>
<dbReference type="RefSeq" id="WP_187584385.1">
    <property type="nucleotide sequence ID" value="NZ_JACLHY010000009.1"/>
</dbReference>
<proteinExistence type="predicted"/>
<evidence type="ECO:0000313" key="1">
    <source>
        <dbReference type="EMBL" id="MBC8768477.1"/>
    </source>
</evidence>
<evidence type="ECO:0000313" key="2">
    <source>
        <dbReference type="Proteomes" id="UP000618952"/>
    </source>
</evidence>
<dbReference type="Proteomes" id="UP000618952">
    <property type="component" value="Unassembled WGS sequence"/>
</dbReference>
<comment type="caution">
    <text evidence="1">The sequence shown here is derived from an EMBL/GenBank/DDBJ whole genome shotgun (WGS) entry which is preliminary data.</text>
</comment>
<name>A0ABR7QMR4_9FLAO</name>
<dbReference type="EMBL" id="JACLHY010000009">
    <property type="protein sequence ID" value="MBC8768477.1"/>
    <property type="molecule type" value="Genomic_DNA"/>
</dbReference>
<accession>A0ABR7QMR4</accession>
<keyword evidence="2" id="KW-1185">Reference proteome</keyword>
<protein>
    <submittedName>
        <fullName evidence="1">Uncharacterized protein</fullName>
    </submittedName>
</protein>
<organism evidence="1 2">
    <name type="scientific">Arenibacter arenosicollis</name>
    <dbReference type="NCBI Taxonomy" id="2762274"/>
    <lineage>
        <taxon>Bacteria</taxon>
        <taxon>Pseudomonadati</taxon>
        <taxon>Bacteroidota</taxon>
        <taxon>Flavobacteriia</taxon>
        <taxon>Flavobacteriales</taxon>
        <taxon>Flavobacteriaceae</taxon>
        <taxon>Arenibacter</taxon>
    </lineage>
</organism>
<gene>
    <name evidence="1" type="ORF">H4O18_10780</name>
</gene>
<reference evidence="1 2" key="1">
    <citation type="submission" date="2020-08" db="EMBL/GenBank/DDBJ databases">
        <title>Arenibacter gaetbuli sp. nov., isolated from a sand dune.</title>
        <authorList>
            <person name="Park S."/>
            <person name="Yoon J.-H."/>
        </authorList>
    </citation>
    <scope>NUCLEOTIDE SEQUENCE [LARGE SCALE GENOMIC DNA]</scope>
    <source>
        <strain evidence="1 2">BSSL-BM3</strain>
    </source>
</reference>